<proteinExistence type="inferred from homology"/>
<dbReference type="InterPro" id="IPR034907">
    <property type="entry name" value="NDK-like_dom"/>
</dbReference>
<dbReference type="PANTHER" id="PTHR46136">
    <property type="entry name" value="TRANSCRIPTION FACTOR GTE8"/>
    <property type="match status" value="1"/>
</dbReference>
<feature type="binding site" evidence="15">
    <location>
        <position position="1284"/>
    </location>
    <ligand>
        <name>ATP</name>
        <dbReference type="ChEBI" id="CHEBI:30616"/>
    </ligand>
</feature>
<dbReference type="PROSITE" id="PS50014">
    <property type="entry name" value="BROMODOMAIN_2"/>
    <property type="match status" value="1"/>
</dbReference>
<evidence type="ECO:0000256" key="14">
    <source>
        <dbReference type="PROSITE-ProRule" id="PRU00035"/>
    </source>
</evidence>
<dbReference type="InterPro" id="IPR037377">
    <property type="entry name" value="GTE_bromo"/>
</dbReference>
<evidence type="ECO:0000313" key="21">
    <source>
        <dbReference type="EMBL" id="KAH0908880.1"/>
    </source>
</evidence>
<feature type="compositionally biased region" description="Acidic residues" evidence="17">
    <location>
        <begin position="692"/>
        <end position="701"/>
    </location>
</feature>
<evidence type="ECO:0000256" key="5">
    <source>
        <dbReference type="ARBA" id="ARBA00008142"/>
    </source>
</evidence>
<comment type="catalytic activity">
    <reaction evidence="1">
        <text>a 2'-deoxyribonucleoside 5'-diphosphate + ATP = a 2'-deoxyribonucleoside 5'-triphosphate + ADP</text>
        <dbReference type="Rhea" id="RHEA:44640"/>
        <dbReference type="ChEBI" id="CHEBI:30616"/>
        <dbReference type="ChEBI" id="CHEBI:61560"/>
        <dbReference type="ChEBI" id="CHEBI:73316"/>
        <dbReference type="ChEBI" id="CHEBI:456216"/>
        <dbReference type="EC" id="2.7.4.6"/>
    </reaction>
</comment>
<feature type="binding site" evidence="15">
    <location>
        <position position="1202"/>
    </location>
    <ligand>
        <name>ATP</name>
        <dbReference type="ChEBI" id="CHEBI:30616"/>
    </ligand>
</feature>
<dbReference type="PANTHER" id="PTHR46136:SF33">
    <property type="entry name" value="TRANSCRIPTION FACTOR GTE10"/>
    <property type="match status" value="1"/>
</dbReference>
<comment type="catalytic activity">
    <reaction evidence="2">
        <text>a ribonucleoside 5'-diphosphate + ATP = a ribonucleoside 5'-triphosphate + ADP</text>
        <dbReference type="Rhea" id="RHEA:18113"/>
        <dbReference type="ChEBI" id="CHEBI:30616"/>
        <dbReference type="ChEBI" id="CHEBI:57930"/>
        <dbReference type="ChEBI" id="CHEBI:61557"/>
        <dbReference type="ChEBI" id="CHEBI:456216"/>
        <dbReference type="EC" id="2.7.4.6"/>
    </reaction>
</comment>
<organism evidence="20">
    <name type="scientific">Brassica napus</name>
    <name type="common">Rape</name>
    <dbReference type="NCBI Taxonomy" id="3708"/>
    <lineage>
        <taxon>Eukaryota</taxon>
        <taxon>Viridiplantae</taxon>
        <taxon>Streptophyta</taxon>
        <taxon>Embryophyta</taxon>
        <taxon>Tracheophyta</taxon>
        <taxon>Spermatophyta</taxon>
        <taxon>Magnoliopsida</taxon>
        <taxon>eudicotyledons</taxon>
        <taxon>Gunneridae</taxon>
        <taxon>Pentapetalae</taxon>
        <taxon>rosids</taxon>
        <taxon>malvids</taxon>
        <taxon>Brassicales</taxon>
        <taxon>Brassicaceae</taxon>
        <taxon>Brassiceae</taxon>
        <taxon>Brassica</taxon>
    </lineage>
</organism>
<dbReference type="Pfam" id="PF17035">
    <property type="entry name" value="BET"/>
    <property type="match status" value="1"/>
</dbReference>
<feature type="compositionally biased region" description="Basic and acidic residues" evidence="17">
    <location>
        <begin position="422"/>
        <end position="431"/>
    </location>
</feature>
<keyword evidence="7" id="KW-0808">Transferase</keyword>
<dbReference type="InterPro" id="IPR027353">
    <property type="entry name" value="NET_dom"/>
</dbReference>
<dbReference type="Proteomes" id="UP000824890">
    <property type="component" value="Unassembled WGS sequence"/>
</dbReference>
<feature type="active site" description="Pros-phosphohistidine intermediate" evidence="15">
    <location>
        <position position="1308"/>
    </location>
</feature>
<feature type="compositionally biased region" description="Basic and acidic residues" evidence="17">
    <location>
        <begin position="702"/>
        <end position="732"/>
    </location>
</feature>
<dbReference type="EMBL" id="JAGKQM010000009">
    <property type="protein sequence ID" value="KAH0908880.1"/>
    <property type="molecule type" value="Genomic_DNA"/>
</dbReference>
<evidence type="ECO:0000259" key="18">
    <source>
        <dbReference type="PROSITE" id="PS50014"/>
    </source>
</evidence>
<dbReference type="NCBIfam" id="NF001908">
    <property type="entry name" value="PRK00668.1"/>
    <property type="match status" value="1"/>
</dbReference>
<reference evidence="21 22" key="2">
    <citation type="submission" date="2021-05" db="EMBL/GenBank/DDBJ databases">
        <title>Genome Assembly of Synthetic Allotetraploid Brassica napus Reveals Homoeologous Exchanges between Subgenomes.</title>
        <authorList>
            <person name="Davis J.T."/>
        </authorList>
    </citation>
    <scope>NUCLEOTIDE SEQUENCE [LARGE SCALE GENOMIC DNA]</scope>
    <source>
        <strain evidence="22">cv. Da-Ae</strain>
        <tissue evidence="21">Seedling</tissue>
    </source>
</reference>
<dbReference type="GO" id="GO:0006241">
    <property type="term" value="P:CTP biosynthetic process"/>
    <property type="evidence" value="ECO:0007669"/>
    <property type="project" value="InterPro"/>
</dbReference>
<feature type="compositionally biased region" description="Low complexity" evidence="17">
    <location>
        <begin position="434"/>
        <end position="459"/>
    </location>
</feature>
<keyword evidence="11 14" id="KW-0103">Bromodomain</keyword>
<dbReference type="Pfam" id="PF00334">
    <property type="entry name" value="NDK"/>
    <property type="match status" value="1"/>
</dbReference>
<keyword evidence="22" id="KW-1185">Reference proteome</keyword>
<dbReference type="SUPFAM" id="SSF47370">
    <property type="entry name" value="Bromodomain"/>
    <property type="match status" value="1"/>
</dbReference>
<evidence type="ECO:0000256" key="7">
    <source>
        <dbReference type="ARBA" id="ARBA00022679"/>
    </source>
</evidence>
<evidence type="ECO:0000256" key="6">
    <source>
        <dbReference type="ARBA" id="ARBA00012966"/>
    </source>
</evidence>
<dbReference type="PROSITE" id="PS00469">
    <property type="entry name" value="NDPK"/>
    <property type="match status" value="1"/>
</dbReference>
<evidence type="ECO:0000256" key="1">
    <source>
        <dbReference type="ARBA" id="ARBA00000082"/>
    </source>
</evidence>
<feature type="binding site" evidence="15">
    <location>
        <position position="1278"/>
    </location>
    <ligand>
        <name>ATP</name>
        <dbReference type="ChEBI" id="CHEBI:30616"/>
    </ligand>
</feature>
<dbReference type="GO" id="GO:0006228">
    <property type="term" value="P:UTP biosynthetic process"/>
    <property type="evidence" value="ECO:0007669"/>
    <property type="project" value="InterPro"/>
</dbReference>
<protein>
    <recommendedName>
        <fullName evidence="6">nucleoside-diphosphate kinase</fullName>
        <ecNumber evidence="6">2.7.4.6</ecNumber>
    </recommendedName>
</protein>
<feature type="region of interest" description="Disordered" evidence="17">
    <location>
        <begin position="101"/>
        <end position="142"/>
    </location>
</feature>
<dbReference type="SUPFAM" id="SSF54919">
    <property type="entry name" value="Nucleoside diphosphate kinase, NDK"/>
    <property type="match status" value="1"/>
</dbReference>
<dbReference type="Pfam" id="PF00439">
    <property type="entry name" value="Bromodomain"/>
    <property type="match status" value="1"/>
</dbReference>
<evidence type="ECO:0000256" key="13">
    <source>
        <dbReference type="ARBA" id="ARBA00023242"/>
    </source>
</evidence>
<dbReference type="InterPro" id="IPR038336">
    <property type="entry name" value="NET_sf"/>
</dbReference>
<feature type="binding site" evidence="15">
    <location>
        <position position="1305"/>
    </location>
    <ligand>
        <name>ATP</name>
        <dbReference type="ChEBI" id="CHEBI:30616"/>
    </ligand>
</feature>
<dbReference type="InterPro" id="IPR036427">
    <property type="entry name" value="Bromodomain-like_sf"/>
</dbReference>
<evidence type="ECO:0000313" key="22">
    <source>
        <dbReference type="Proteomes" id="UP000824890"/>
    </source>
</evidence>
<evidence type="ECO:0000256" key="12">
    <source>
        <dbReference type="ARBA" id="ARBA00023163"/>
    </source>
</evidence>
<evidence type="ECO:0000256" key="3">
    <source>
        <dbReference type="ARBA" id="ARBA00001946"/>
    </source>
</evidence>
<dbReference type="InterPro" id="IPR023005">
    <property type="entry name" value="Nucleoside_diP_kinase_AS"/>
</dbReference>
<feature type="region of interest" description="Disordered" evidence="17">
    <location>
        <begin position="650"/>
        <end position="819"/>
    </location>
</feature>
<evidence type="ECO:0000313" key="20">
    <source>
        <dbReference type="EMBL" id="CAF2037130.1"/>
    </source>
</evidence>
<dbReference type="InterPro" id="IPR001564">
    <property type="entry name" value="Nucleoside_diP_kinase"/>
</dbReference>
<feature type="compositionally biased region" description="Basic and acidic residues" evidence="17">
    <location>
        <begin position="752"/>
        <end position="763"/>
    </location>
</feature>
<evidence type="ECO:0000256" key="2">
    <source>
        <dbReference type="ARBA" id="ARBA00000937"/>
    </source>
</evidence>
<dbReference type="Gene3D" id="3.30.70.141">
    <property type="entry name" value="Nucleoside diphosphate kinase-like domain"/>
    <property type="match status" value="1"/>
</dbReference>
<evidence type="ECO:0000256" key="4">
    <source>
        <dbReference type="ARBA" id="ARBA00004123"/>
    </source>
</evidence>
<dbReference type="PRINTS" id="PR00503">
    <property type="entry name" value="BROMODOMAIN"/>
</dbReference>
<comment type="similarity">
    <text evidence="5 15 16">Belongs to the NDK family.</text>
</comment>
<dbReference type="Proteomes" id="UP001295469">
    <property type="component" value="Chromosome A09"/>
</dbReference>
<dbReference type="PRINTS" id="PR01243">
    <property type="entry name" value="NUCDPKINASE"/>
</dbReference>
<dbReference type="CDD" id="cd05506">
    <property type="entry name" value="Bromo_plant1"/>
    <property type="match status" value="1"/>
</dbReference>
<dbReference type="Gene3D" id="1.20.1270.220">
    <property type="match status" value="1"/>
</dbReference>
<feature type="region of interest" description="Disordered" evidence="17">
    <location>
        <begin position="600"/>
        <end position="620"/>
    </location>
</feature>
<dbReference type="GO" id="GO:0042542">
    <property type="term" value="P:response to hydrogen peroxide"/>
    <property type="evidence" value="ECO:0007669"/>
    <property type="project" value="UniProtKB-ARBA"/>
</dbReference>
<accession>A0A816NMY8</accession>
<dbReference type="PROSITE" id="PS51525">
    <property type="entry name" value="NET"/>
    <property type="match status" value="1"/>
</dbReference>
<keyword evidence="13" id="KW-0539">Nucleus</keyword>
<keyword evidence="9" id="KW-0805">Transcription regulation</keyword>
<feature type="binding site" evidence="15">
    <location>
        <position position="1295"/>
    </location>
    <ligand>
        <name>ATP</name>
        <dbReference type="ChEBI" id="CHEBI:30616"/>
    </ligand>
</feature>
<dbReference type="FunFam" id="3.30.70.141:FF:000002">
    <property type="entry name" value="Nucleoside diphosphate kinase"/>
    <property type="match status" value="1"/>
</dbReference>
<keyword evidence="8" id="KW-0418">Kinase</keyword>
<feature type="compositionally biased region" description="Basic and acidic residues" evidence="17">
    <location>
        <begin position="371"/>
        <end position="384"/>
    </location>
</feature>
<name>A0A816NMY8_BRANA</name>
<dbReference type="Gene3D" id="1.20.920.10">
    <property type="entry name" value="Bromodomain-like"/>
    <property type="match status" value="1"/>
</dbReference>
<dbReference type="PROSITE" id="PS51374">
    <property type="entry name" value="NDPK_LIKE"/>
    <property type="match status" value="1"/>
</dbReference>
<evidence type="ECO:0000256" key="9">
    <source>
        <dbReference type="ARBA" id="ARBA00023015"/>
    </source>
</evidence>
<feature type="compositionally biased region" description="Basic and acidic residues" evidence="17">
    <location>
        <begin position="774"/>
        <end position="803"/>
    </location>
</feature>
<dbReference type="InterPro" id="IPR036850">
    <property type="entry name" value="NDK-like_dom_sf"/>
</dbReference>
<evidence type="ECO:0000259" key="19">
    <source>
        <dbReference type="PROSITE" id="PS51525"/>
    </source>
</evidence>
<dbReference type="EMBL" id="HG994363">
    <property type="protein sequence ID" value="CAF2037130.1"/>
    <property type="molecule type" value="Genomic_DNA"/>
</dbReference>
<gene>
    <name evidence="20" type="ORF">DARMORV10_A09P08210.1</name>
    <name evidence="21" type="ORF">HID58_032201</name>
</gene>
<evidence type="ECO:0000256" key="10">
    <source>
        <dbReference type="ARBA" id="ARBA00023054"/>
    </source>
</evidence>
<reference evidence="20" key="1">
    <citation type="submission" date="2021-01" db="EMBL/GenBank/DDBJ databases">
        <authorList>
            <consortium name="Genoscope - CEA"/>
            <person name="William W."/>
        </authorList>
    </citation>
    <scope>NUCLEOTIDE SEQUENCE</scope>
</reference>
<comment type="cofactor">
    <cofactor evidence="3">
        <name>Mg(2+)</name>
        <dbReference type="ChEBI" id="CHEBI:18420"/>
    </cofactor>
</comment>
<dbReference type="SMART" id="SM00297">
    <property type="entry name" value="BROMO"/>
    <property type="match status" value="1"/>
</dbReference>
<dbReference type="SMART" id="SM00562">
    <property type="entry name" value="NDK"/>
    <property type="match status" value="1"/>
</dbReference>
<evidence type="ECO:0000256" key="17">
    <source>
        <dbReference type="SAM" id="MobiDB-lite"/>
    </source>
</evidence>
<evidence type="ECO:0000256" key="8">
    <source>
        <dbReference type="ARBA" id="ARBA00022777"/>
    </source>
</evidence>
<feature type="binding site" evidence="15">
    <location>
        <position position="1250"/>
    </location>
    <ligand>
        <name>ATP</name>
        <dbReference type="ChEBI" id="CHEBI:30616"/>
    </ligand>
</feature>
<comment type="subcellular location">
    <subcellularLocation>
        <location evidence="4">Nucleus</location>
    </subcellularLocation>
</comment>
<dbReference type="InterPro" id="IPR052442">
    <property type="entry name" value="Env_Response_Regulator"/>
</dbReference>
<dbReference type="InterPro" id="IPR001487">
    <property type="entry name" value="Bromodomain"/>
</dbReference>
<feature type="domain" description="Bromo" evidence="18">
    <location>
        <begin position="160"/>
        <end position="232"/>
    </location>
</feature>
<dbReference type="GO" id="GO:0005634">
    <property type="term" value="C:nucleus"/>
    <property type="evidence" value="ECO:0007669"/>
    <property type="project" value="UniProtKB-SubCell"/>
</dbReference>
<evidence type="ECO:0000256" key="11">
    <source>
        <dbReference type="ARBA" id="ARBA00023117"/>
    </source>
</evidence>
<feature type="region of interest" description="Disordered" evidence="17">
    <location>
        <begin position="371"/>
        <end position="489"/>
    </location>
</feature>
<feature type="region of interest" description="Disordered" evidence="17">
    <location>
        <begin position="1"/>
        <end position="39"/>
    </location>
</feature>
<dbReference type="GO" id="GO:0006183">
    <property type="term" value="P:GTP biosynthetic process"/>
    <property type="evidence" value="ECO:0007669"/>
    <property type="project" value="InterPro"/>
</dbReference>
<evidence type="ECO:0000256" key="15">
    <source>
        <dbReference type="PROSITE-ProRule" id="PRU00706"/>
    </source>
</evidence>
<dbReference type="GO" id="GO:0004550">
    <property type="term" value="F:nucleoside diphosphate kinase activity"/>
    <property type="evidence" value="ECO:0007669"/>
    <property type="project" value="UniProtKB-EC"/>
</dbReference>
<sequence>MGKARKHSRGMQAVERDDFGYPRGTDSEMEEEAPVRKRSRFSLNGGDRFGVPKEVLSLSNMLRSEREHLVHRLRMELEQVRELRRKVECFSSDRVMLSPYSDLHSCSDGSRRMPTQGKKRRPLRNDKQRSKKGPSRHDVPTGSTVAALMKECQTLVDRLWSHKLGFPFRIPVDPVLLNIPDYFTVIKHPMDLGTIRSRLRNGEYSSPLDFAADVRLTFSNSMAYNPPGNQYHKMARDLSAYFESRWKTIEKKIPVMEPPVTYLTSSASLESEVPYNVPPPRKNTASVNESKLRVEPPKLVMTDDEKKKLSQDLDALEEFPQNIVDLLKEQIGNDDLSGEVEIEIDIETLSDETLFMVRKLLDDYLKDRKKSQEKSEHCEMEIAHDSGFSNSTLQPSKGDLLIDEDVDIIGGNDPPVSSHPPHKIEKDDACRNNECSSSSSSSRESGSSSSDSDSCSSSRSETDFTKASNPTSTEDKQEPGVDINGEKIVVNDSLNESCQVEHDVREKSTSMAALNVLTEEETAPLERQDSPGKRQRAALLKNRFADTIMKAREKTLTKGEKGDPEKLRIEREKFEKRLREENLRLQAEAKAVEEARRKAKAEAAEKARREREQEREAARQALQKLEKTVEIDEGRRFMEDLEMLRATGAEGDQLPTFMEEMSPKCSPDMLGSFKMEGNSNPLEQLGLYMKMDEDEDDEEDEPHFRQGEVDEQTLDRKERFTLSPHGVEREDQLDNGNKKPASQKAQDNGNQEDEKFINQKEGEEQIENGPVSLHGEEGEDRVGSGSEGREEVVSEKAQDSVNHEDEELINQNEGGREQLEIVPEQEIGVEDKGDEEAGIVDMVGVETEVVEMVKVDTEEVDTREQETEVVGNGEKETEVGGMGEQDNGIEDKGDEEAEMYNKDEEAGIVDMEGKETEVVDMVKVETEVVDMREQETEVVDMVKVENEIGGMGEQDNGIEYKGDEEVEVVDNKDEEAGIVDMGEEETEGVDMVKEVETEGVDMREQEETEAVDNVEKETEVVVMGKKENEIGGIREEETEVVHKREEETEVVENGEEETEVVDMGDEETEVVQTREEEEVVGKGQEGNRVINDSLSQYFWIDPEVSETVREAEGNKMAVVGQWTLCVASPRLTPAICSSTSSPTTVNLRAELAAFRPQFRLFSRTSPSRRRLRASTSSAESGIFLPHLVASMEQVEETYIMVKPDGIQRGLVGEIISRFEKKGFKLIGLKMFQCPRELAEEHYKDLSSKSFFSSLIEYITSGPVVCMAWEGVGVVASARKMIGKTDPLQAEPGTIRGDLAVQTGRNIVHGSDSPENGKREIALWFKEGELCEWDSVLAKWLRE</sequence>
<evidence type="ECO:0000256" key="16">
    <source>
        <dbReference type="RuleBase" id="RU004011"/>
    </source>
</evidence>
<keyword evidence="12" id="KW-0804">Transcription</keyword>
<feature type="region of interest" description="Disordered" evidence="17">
    <location>
        <begin position="858"/>
        <end position="890"/>
    </location>
</feature>
<keyword evidence="10" id="KW-0175">Coiled coil</keyword>
<feature type="domain" description="NET" evidence="19">
    <location>
        <begin position="291"/>
        <end position="372"/>
    </location>
</feature>
<dbReference type="EC" id="2.7.4.6" evidence="6"/>
<dbReference type="HAMAP" id="MF_00451">
    <property type="entry name" value="NDP_kinase"/>
    <property type="match status" value="1"/>
</dbReference>
<dbReference type="CDD" id="cd04413">
    <property type="entry name" value="NDPk_I"/>
    <property type="match status" value="1"/>
</dbReference>